<dbReference type="GO" id="GO:0007156">
    <property type="term" value="P:homophilic cell adhesion via plasma membrane adhesion molecules"/>
    <property type="evidence" value="ECO:0007669"/>
    <property type="project" value="InterPro"/>
</dbReference>
<reference evidence="10" key="1">
    <citation type="submission" date="2023-10" db="EMBL/GenBank/DDBJ databases">
        <title>Genome assemblies of two species of porcelain crab, Petrolisthes cinctipes and Petrolisthes manimaculis (Anomura: Porcellanidae).</title>
        <authorList>
            <person name="Angst P."/>
        </authorList>
    </citation>
    <scope>NUCLEOTIDE SEQUENCE</scope>
    <source>
        <strain evidence="10">PB745_01</strain>
        <tissue evidence="10">Gill</tissue>
    </source>
</reference>
<protein>
    <recommendedName>
        <fullName evidence="9">Cadherin domain-containing protein</fullName>
    </recommendedName>
</protein>
<dbReference type="SUPFAM" id="SSF49313">
    <property type="entry name" value="Cadherin-like"/>
    <property type="match status" value="4"/>
</dbReference>
<evidence type="ECO:0000256" key="4">
    <source>
        <dbReference type="ARBA" id="ARBA00022837"/>
    </source>
</evidence>
<evidence type="ECO:0000256" key="2">
    <source>
        <dbReference type="ARBA" id="ARBA00022692"/>
    </source>
</evidence>
<accession>A0AAE1EFX7</accession>
<evidence type="ECO:0000313" key="11">
    <source>
        <dbReference type="Proteomes" id="UP001286313"/>
    </source>
</evidence>
<dbReference type="PROSITE" id="PS50268">
    <property type="entry name" value="CADHERIN_2"/>
    <property type="match status" value="2"/>
</dbReference>
<dbReference type="CDD" id="cd11304">
    <property type="entry name" value="Cadherin_repeat"/>
    <property type="match status" value="3"/>
</dbReference>
<evidence type="ECO:0000313" key="10">
    <source>
        <dbReference type="EMBL" id="KAK3850814.1"/>
    </source>
</evidence>
<gene>
    <name evidence="10" type="ORF">Pcinc_042505</name>
</gene>
<dbReference type="GO" id="GO:0005509">
    <property type="term" value="F:calcium ion binding"/>
    <property type="evidence" value="ECO:0007669"/>
    <property type="project" value="UniProtKB-UniRule"/>
</dbReference>
<feature type="chain" id="PRO_5041959834" description="Cadherin domain-containing protein" evidence="8">
    <location>
        <begin position="26"/>
        <end position="331"/>
    </location>
</feature>
<organism evidence="10 11">
    <name type="scientific">Petrolisthes cinctipes</name>
    <name type="common">Flat porcelain crab</name>
    <dbReference type="NCBI Taxonomy" id="88211"/>
    <lineage>
        <taxon>Eukaryota</taxon>
        <taxon>Metazoa</taxon>
        <taxon>Ecdysozoa</taxon>
        <taxon>Arthropoda</taxon>
        <taxon>Crustacea</taxon>
        <taxon>Multicrustacea</taxon>
        <taxon>Malacostraca</taxon>
        <taxon>Eumalacostraca</taxon>
        <taxon>Eucarida</taxon>
        <taxon>Decapoda</taxon>
        <taxon>Pleocyemata</taxon>
        <taxon>Anomura</taxon>
        <taxon>Galatheoidea</taxon>
        <taxon>Porcellanidae</taxon>
        <taxon>Petrolisthes</taxon>
    </lineage>
</organism>
<keyword evidence="4 7" id="KW-0106">Calcium</keyword>
<proteinExistence type="predicted"/>
<feature type="domain" description="Cadherin" evidence="9">
    <location>
        <begin position="179"/>
        <end position="288"/>
    </location>
</feature>
<evidence type="ECO:0000256" key="5">
    <source>
        <dbReference type="ARBA" id="ARBA00022989"/>
    </source>
</evidence>
<dbReference type="InterPro" id="IPR015919">
    <property type="entry name" value="Cadherin-like_sf"/>
</dbReference>
<feature type="domain" description="Cadherin" evidence="9">
    <location>
        <begin position="50"/>
        <end position="178"/>
    </location>
</feature>
<dbReference type="Gene3D" id="2.60.40.60">
    <property type="entry name" value="Cadherins"/>
    <property type="match status" value="4"/>
</dbReference>
<feature type="signal peptide" evidence="8">
    <location>
        <begin position="1"/>
        <end position="25"/>
    </location>
</feature>
<dbReference type="Pfam" id="PF00028">
    <property type="entry name" value="Cadherin"/>
    <property type="match status" value="1"/>
</dbReference>
<dbReference type="InterPro" id="IPR002126">
    <property type="entry name" value="Cadherin-like_dom"/>
</dbReference>
<evidence type="ECO:0000256" key="6">
    <source>
        <dbReference type="ARBA" id="ARBA00023136"/>
    </source>
</evidence>
<evidence type="ECO:0000256" key="7">
    <source>
        <dbReference type="PROSITE-ProRule" id="PRU00043"/>
    </source>
</evidence>
<keyword evidence="8" id="KW-0732">Signal</keyword>
<dbReference type="GO" id="GO:0005886">
    <property type="term" value="C:plasma membrane"/>
    <property type="evidence" value="ECO:0007669"/>
    <property type="project" value="UniProtKB-SubCell"/>
</dbReference>
<keyword evidence="11" id="KW-1185">Reference proteome</keyword>
<dbReference type="PANTHER" id="PTHR24026">
    <property type="entry name" value="FAT ATYPICAL CADHERIN-RELATED"/>
    <property type="match status" value="1"/>
</dbReference>
<keyword evidence="6" id="KW-0472">Membrane</keyword>
<evidence type="ECO:0000256" key="8">
    <source>
        <dbReference type="SAM" id="SignalP"/>
    </source>
</evidence>
<dbReference type="Proteomes" id="UP001286313">
    <property type="component" value="Unassembled WGS sequence"/>
</dbReference>
<dbReference type="PROSITE" id="PS00232">
    <property type="entry name" value="CADHERIN_1"/>
    <property type="match status" value="1"/>
</dbReference>
<dbReference type="AlphaFoldDB" id="A0AAE1EFX7"/>
<dbReference type="SMART" id="SM00112">
    <property type="entry name" value="CA"/>
    <property type="match status" value="2"/>
</dbReference>
<sequence length="331" mass="36210">MDGDDDDGTVMVVVMVLMVMVVMKADDGGDSWGAWQSFTPSQITARDLPLFKVFARDDDEGMNGELTHSLRTGRGATRRGRFKIHPSTGQVYTSVPLTAGATFNLMVEGDADGVFSMGVDTGLVSLARKLDHQHQHQQHQHRQQHHYLLTVSATDGVHTTSTKLEVSVTSTRERRPMFSSRVYNGRVSEAAVPGSTTVLTLQCRDADQQPPSPVYFTIHHPHHLASHDLFSLDSSSGELKVAQPLDREVMGEHEMTVRCREQGLIEHGGDLARVKVVVTDTNDHDPTFLHTSITATVDMGASAGSMVTRVLAIDHDTGDNGRLSYSIVEGK</sequence>
<name>A0AAE1EFX7_PETCI</name>
<evidence type="ECO:0000256" key="1">
    <source>
        <dbReference type="ARBA" id="ARBA00004370"/>
    </source>
</evidence>
<dbReference type="PRINTS" id="PR00205">
    <property type="entry name" value="CADHERIN"/>
</dbReference>
<keyword evidence="5" id="KW-1133">Transmembrane helix</keyword>
<keyword evidence="3" id="KW-0677">Repeat</keyword>
<comment type="subcellular location">
    <subcellularLocation>
        <location evidence="1">Membrane</location>
    </subcellularLocation>
</comment>
<comment type="caution">
    <text evidence="10">The sequence shown here is derived from an EMBL/GenBank/DDBJ whole genome shotgun (WGS) entry which is preliminary data.</text>
</comment>
<evidence type="ECO:0000259" key="9">
    <source>
        <dbReference type="PROSITE" id="PS50268"/>
    </source>
</evidence>
<keyword evidence="2" id="KW-0812">Transmembrane</keyword>
<evidence type="ECO:0000256" key="3">
    <source>
        <dbReference type="ARBA" id="ARBA00022737"/>
    </source>
</evidence>
<dbReference type="EMBL" id="JAWQEG010008186">
    <property type="protein sequence ID" value="KAK3850814.1"/>
    <property type="molecule type" value="Genomic_DNA"/>
</dbReference>
<dbReference type="PANTHER" id="PTHR24026:SF126">
    <property type="entry name" value="PROTOCADHERIN FAT 4"/>
    <property type="match status" value="1"/>
</dbReference>
<dbReference type="InterPro" id="IPR020894">
    <property type="entry name" value="Cadherin_CS"/>
</dbReference>